<dbReference type="PANTHER" id="PTHR10434:SF64">
    <property type="entry name" value="1-ACYL-SN-GLYCEROL-3-PHOSPHATE ACYLTRANSFERASE-RELATED"/>
    <property type="match status" value="1"/>
</dbReference>
<gene>
    <name evidence="7" type="ORF">MW290_27635</name>
</gene>
<keyword evidence="5 7" id="KW-0012">Acyltransferase</keyword>
<evidence type="ECO:0000259" key="6">
    <source>
        <dbReference type="SMART" id="SM00563"/>
    </source>
</evidence>
<evidence type="ECO:0000256" key="5">
    <source>
        <dbReference type="ARBA" id="ARBA00023315"/>
    </source>
</evidence>
<evidence type="ECO:0000313" key="7">
    <source>
        <dbReference type="EMBL" id="URI09341.1"/>
    </source>
</evidence>
<dbReference type="InterPro" id="IPR002123">
    <property type="entry name" value="Plipid/glycerol_acylTrfase"/>
</dbReference>
<dbReference type="CDD" id="cd07989">
    <property type="entry name" value="LPLAT_AGPAT-like"/>
    <property type="match status" value="1"/>
</dbReference>
<reference evidence="7" key="1">
    <citation type="submission" date="2022-05" db="EMBL/GenBank/DDBJ databases">
        <title>An RpoN-dependent PEP-CTERM gene is involved in floc formation of an Aquincola tertiaricarbonis strain.</title>
        <authorList>
            <person name="Qiu D."/>
            <person name="Xia M."/>
        </authorList>
    </citation>
    <scope>NUCLEOTIDE SEQUENCE</scope>
    <source>
        <strain evidence="7">RN12</strain>
    </source>
</reference>
<sequence>MSAPRAAWRLVRALLQLAKGLAIVRLRFSGLDAAGRQREIQRWSAGVLQALGVRLVVEGRPRPGAALVVANHVSWLDIAALHASCPQARFVSKADVLGWPVVGWLVRSVGTLFIERASKRDALRVVHQMAQALAQGDCVAVFPEGTTSDGRGVLPFHANLLQAAIAHGVPIQPAALRFSDPQHAVSPAAEFIGETTLVQSVWSIVSARDLTVRVRWLPAQASAHADRRALAQRLQQEIEQGLLDL</sequence>
<dbReference type="Pfam" id="PF01553">
    <property type="entry name" value="Acyltransferase"/>
    <property type="match status" value="1"/>
</dbReference>
<dbReference type="PANTHER" id="PTHR10434">
    <property type="entry name" value="1-ACYL-SN-GLYCEROL-3-PHOSPHATE ACYLTRANSFERASE"/>
    <property type="match status" value="1"/>
</dbReference>
<keyword evidence="3" id="KW-0808">Transferase</keyword>
<protein>
    <submittedName>
        <fullName evidence="7">1-acyl-sn-glycerol-3-phosphate acyltransferase</fullName>
    </submittedName>
</protein>
<evidence type="ECO:0000256" key="1">
    <source>
        <dbReference type="ARBA" id="ARBA00005189"/>
    </source>
</evidence>
<evidence type="ECO:0000256" key="4">
    <source>
        <dbReference type="ARBA" id="ARBA00023098"/>
    </source>
</evidence>
<dbReference type="SMART" id="SM00563">
    <property type="entry name" value="PlsC"/>
    <property type="match status" value="1"/>
</dbReference>
<proteinExistence type="predicted"/>
<dbReference type="RefSeq" id="WP_250197570.1">
    <property type="nucleotide sequence ID" value="NZ_CP097636.1"/>
</dbReference>
<dbReference type="Proteomes" id="UP001056201">
    <property type="component" value="Chromosome 2"/>
</dbReference>
<evidence type="ECO:0000256" key="3">
    <source>
        <dbReference type="ARBA" id="ARBA00022679"/>
    </source>
</evidence>
<evidence type="ECO:0000256" key="2">
    <source>
        <dbReference type="ARBA" id="ARBA00022516"/>
    </source>
</evidence>
<organism evidence="7 8">
    <name type="scientific">Aquincola tertiaricarbonis</name>
    <dbReference type="NCBI Taxonomy" id="391953"/>
    <lineage>
        <taxon>Bacteria</taxon>
        <taxon>Pseudomonadati</taxon>
        <taxon>Pseudomonadota</taxon>
        <taxon>Betaproteobacteria</taxon>
        <taxon>Burkholderiales</taxon>
        <taxon>Sphaerotilaceae</taxon>
        <taxon>Aquincola</taxon>
    </lineage>
</organism>
<dbReference type="SUPFAM" id="SSF69593">
    <property type="entry name" value="Glycerol-3-phosphate (1)-acyltransferase"/>
    <property type="match status" value="1"/>
</dbReference>
<accession>A0ABY4SB89</accession>
<name>A0ABY4SB89_AQUTE</name>
<dbReference type="EMBL" id="CP097636">
    <property type="protein sequence ID" value="URI09341.1"/>
    <property type="molecule type" value="Genomic_DNA"/>
</dbReference>
<feature type="domain" description="Phospholipid/glycerol acyltransferase" evidence="6">
    <location>
        <begin position="66"/>
        <end position="179"/>
    </location>
</feature>
<keyword evidence="4" id="KW-0443">Lipid metabolism</keyword>
<dbReference type="GO" id="GO:0016746">
    <property type="term" value="F:acyltransferase activity"/>
    <property type="evidence" value="ECO:0007669"/>
    <property type="project" value="UniProtKB-KW"/>
</dbReference>
<evidence type="ECO:0000313" key="8">
    <source>
        <dbReference type="Proteomes" id="UP001056201"/>
    </source>
</evidence>
<keyword evidence="8" id="KW-1185">Reference proteome</keyword>
<keyword evidence="2" id="KW-0444">Lipid biosynthesis</keyword>
<comment type="pathway">
    <text evidence="1">Lipid metabolism.</text>
</comment>